<dbReference type="STRING" id="151549.A0A4C1SH13"/>
<dbReference type="EMBL" id="BGZK01003450">
    <property type="protein sequence ID" value="GBP01432.1"/>
    <property type="molecule type" value="Genomic_DNA"/>
</dbReference>
<dbReference type="PROSITE" id="PS01133">
    <property type="entry name" value="UPF0017"/>
    <property type="match status" value="1"/>
</dbReference>
<protein>
    <submittedName>
        <fullName evidence="2">Phospholipase ABHD3</fullName>
    </submittedName>
</protein>
<gene>
    <name evidence="2" type="primary">ABHD3</name>
    <name evidence="2" type="ORF">EVAR_71233_1</name>
</gene>
<dbReference type="SUPFAM" id="SSF53474">
    <property type="entry name" value="alpha/beta-Hydrolases"/>
    <property type="match status" value="1"/>
</dbReference>
<proteinExistence type="inferred from homology"/>
<dbReference type="AlphaFoldDB" id="A0A4C1SH13"/>
<evidence type="ECO:0000313" key="2">
    <source>
        <dbReference type="EMBL" id="GBP01432.1"/>
    </source>
</evidence>
<comment type="caution">
    <text evidence="2">The sequence shown here is derived from an EMBL/GenBank/DDBJ whole genome shotgun (WGS) entry which is preliminary data.</text>
</comment>
<reference evidence="2 3" key="1">
    <citation type="journal article" date="2019" name="Commun. Biol.">
        <title>The bagworm genome reveals a unique fibroin gene that provides high tensile strength.</title>
        <authorList>
            <person name="Kono N."/>
            <person name="Nakamura H."/>
            <person name="Ohtoshi R."/>
            <person name="Tomita M."/>
            <person name="Numata K."/>
            <person name="Arakawa K."/>
        </authorList>
    </citation>
    <scope>NUCLEOTIDE SEQUENCE [LARGE SCALE GENOMIC DNA]</scope>
</reference>
<dbReference type="Pfam" id="PF01359">
    <property type="entry name" value="Transposase_1"/>
    <property type="match status" value="1"/>
</dbReference>
<dbReference type="GO" id="GO:0051793">
    <property type="term" value="P:medium-chain fatty acid catabolic process"/>
    <property type="evidence" value="ECO:0007669"/>
    <property type="project" value="TreeGrafter"/>
</dbReference>
<dbReference type="PANTHER" id="PTHR10794:SF63">
    <property type="entry name" value="ALPHA_BETA HYDROLASE 1, ISOFORM A"/>
    <property type="match status" value="1"/>
</dbReference>
<evidence type="ECO:0000313" key="3">
    <source>
        <dbReference type="Proteomes" id="UP000299102"/>
    </source>
</evidence>
<keyword evidence="3" id="KW-1185">Reference proteome</keyword>
<comment type="similarity">
    <text evidence="1">Belongs to the AB hydrolase superfamily. AB hydrolase 4 family.</text>
</comment>
<evidence type="ECO:0000256" key="1">
    <source>
        <dbReference type="ARBA" id="ARBA00010884"/>
    </source>
</evidence>
<dbReference type="GO" id="GO:0008126">
    <property type="term" value="F:acetylesterase activity"/>
    <property type="evidence" value="ECO:0007669"/>
    <property type="project" value="TreeGrafter"/>
</dbReference>
<dbReference type="InterPro" id="IPR000952">
    <property type="entry name" value="AB_hydrolase_4_CS"/>
</dbReference>
<organism evidence="2 3">
    <name type="scientific">Eumeta variegata</name>
    <name type="common">Bagworm moth</name>
    <name type="synonym">Eumeta japonica</name>
    <dbReference type="NCBI Taxonomy" id="151549"/>
    <lineage>
        <taxon>Eukaryota</taxon>
        <taxon>Metazoa</taxon>
        <taxon>Ecdysozoa</taxon>
        <taxon>Arthropoda</taxon>
        <taxon>Hexapoda</taxon>
        <taxon>Insecta</taxon>
        <taxon>Pterygota</taxon>
        <taxon>Neoptera</taxon>
        <taxon>Endopterygota</taxon>
        <taxon>Lepidoptera</taxon>
        <taxon>Glossata</taxon>
        <taxon>Ditrysia</taxon>
        <taxon>Tineoidea</taxon>
        <taxon>Psychidae</taxon>
        <taxon>Oiketicinae</taxon>
        <taxon>Eumeta</taxon>
    </lineage>
</organism>
<dbReference type="Proteomes" id="UP000299102">
    <property type="component" value="Unassembled WGS sequence"/>
</dbReference>
<sequence>MSKFKASSSAGMVVTSVLWDAEGITMADYSKKGATITGYYYADQIRRLQEVIKEKTGCKTIKEFDALFTSKQFGYAHVDDYYSDATLHNKLHYITVPLLCLSAADDPFQPLEAIPIKPAEESTHVAIVVTARGGHIGFLQGWWPSSKEEYMGRLFVEFLQQLM</sequence>
<dbReference type="GO" id="GO:0051792">
    <property type="term" value="P:medium-chain fatty acid biosynthetic process"/>
    <property type="evidence" value="ECO:0007669"/>
    <property type="project" value="TreeGrafter"/>
</dbReference>
<accession>A0A4C1SH13</accession>
<dbReference type="OrthoDB" id="247542at2759"/>
<dbReference type="InterPro" id="IPR050960">
    <property type="entry name" value="AB_hydrolase_4_sf"/>
</dbReference>
<dbReference type="InterPro" id="IPR001888">
    <property type="entry name" value="Transposase_1"/>
</dbReference>
<dbReference type="InterPro" id="IPR029058">
    <property type="entry name" value="AB_hydrolase_fold"/>
</dbReference>
<dbReference type="GO" id="GO:0047372">
    <property type="term" value="F:monoacylglycerol lipase activity"/>
    <property type="evidence" value="ECO:0007669"/>
    <property type="project" value="TreeGrafter"/>
</dbReference>
<dbReference type="PANTHER" id="PTHR10794">
    <property type="entry name" value="ABHYDROLASE DOMAIN-CONTAINING PROTEIN"/>
    <property type="match status" value="1"/>
</dbReference>
<name>A0A4C1SH13_EUMVA</name>